<sequence length="72" mass="7848">MSRKLPIPLILLVAILFIALGDSFLPQPLSGASLSTRTALNSAIAGIFPSWRPKTKPYERTEKALEQEQSAP</sequence>
<comment type="caution">
    <text evidence="1">The sequence shown here is derived from an EMBL/GenBank/DDBJ whole genome shotgun (WGS) entry which is preliminary data.</text>
</comment>
<evidence type="ECO:0000313" key="1">
    <source>
        <dbReference type="EMBL" id="MEP0815594.1"/>
    </source>
</evidence>
<evidence type="ECO:0000313" key="2">
    <source>
        <dbReference type="Proteomes" id="UP001464891"/>
    </source>
</evidence>
<dbReference type="EMBL" id="JAMPKM010000001">
    <property type="protein sequence ID" value="MEP0815594.1"/>
    <property type="molecule type" value="Genomic_DNA"/>
</dbReference>
<protein>
    <submittedName>
        <fullName evidence="1">Uncharacterized protein</fullName>
    </submittedName>
</protein>
<accession>A0ABV0J1E5</accession>
<name>A0ABV0J1E5_9CYAN</name>
<dbReference type="RefSeq" id="WP_190431143.1">
    <property type="nucleotide sequence ID" value="NZ_JAMPKM010000001.1"/>
</dbReference>
<keyword evidence="2" id="KW-1185">Reference proteome</keyword>
<proteinExistence type="predicted"/>
<reference evidence="1 2" key="1">
    <citation type="submission" date="2022-04" db="EMBL/GenBank/DDBJ databases">
        <title>Positive selection, recombination, and allopatry shape intraspecific diversity of widespread and dominant cyanobacteria.</title>
        <authorList>
            <person name="Wei J."/>
            <person name="Shu W."/>
            <person name="Hu C."/>
        </authorList>
    </citation>
    <scope>NUCLEOTIDE SEQUENCE [LARGE SCALE GENOMIC DNA]</scope>
    <source>
        <strain evidence="1 2">GB2-A4</strain>
    </source>
</reference>
<organism evidence="1 2">
    <name type="scientific">Trichocoleus desertorum GB2-A4</name>
    <dbReference type="NCBI Taxonomy" id="2933944"/>
    <lineage>
        <taxon>Bacteria</taxon>
        <taxon>Bacillati</taxon>
        <taxon>Cyanobacteriota</taxon>
        <taxon>Cyanophyceae</taxon>
        <taxon>Leptolyngbyales</taxon>
        <taxon>Trichocoleusaceae</taxon>
        <taxon>Trichocoleus</taxon>
    </lineage>
</organism>
<dbReference type="Proteomes" id="UP001464891">
    <property type="component" value="Unassembled WGS sequence"/>
</dbReference>
<gene>
    <name evidence="1" type="ORF">NC998_00620</name>
</gene>